<proteinExistence type="predicted"/>
<dbReference type="EMBL" id="JAHWDP010000001">
    <property type="protein sequence ID" value="MBW2936670.1"/>
    <property type="molecule type" value="Genomic_DNA"/>
</dbReference>
<feature type="signal peptide" evidence="1">
    <location>
        <begin position="1"/>
        <end position="24"/>
    </location>
</feature>
<dbReference type="RefSeq" id="WP_219050483.1">
    <property type="nucleotide sequence ID" value="NZ_JAHWDP010000001.1"/>
</dbReference>
<organism evidence="2 3">
    <name type="scientific">Halomarinibacterium sedimenti</name>
    <dbReference type="NCBI Taxonomy" id="2857106"/>
    <lineage>
        <taxon>Bacteria</taxon>
        <taxon>Pseudomonadati</taxon>
        <taxon>Bacteroidota</taxon>
        <taxon>Flavobacteriia</taxon>
        <taxon>Flavobacteriales</taxon>
        <taxon>Flavobacteriaceae</taxon>
        <taxon>Halomarinibacterium</taxon>
    </lineage>
</organism>
<protein>
    <recommendedName>
        <fullName evidence="4">Lipoprotein</fullName>
    </recommendedName>
</protein>
<sequence>MKTLLKKIALLSFASVLILLTSCKKDDDSNDPDVINFSQESTTYAAKTDVIVEGSQNIAESAYVQYEEPGRMPNSYFSNCVSFTLTGGGEGSGTIVVDFGTSCQLLNGAIVSGKINMTYGPILAGVRTINYEYEDFTYNSNGVEGGGTITRDIENNDGNPQSTINEDITVSFTGTTITGTRTAQRIAEWVEGVGSGTWTDNVFHIEGNWQTDLSNGFSRTGVVTQTLVRKASCLYFVSGKITVSQEGLTGILDFGNGVCDPFATIIFEGQEFPIILGN</sequence>
<name>A0A9X1FLA3_9FLAO</name>
<evidence type="ECO:0000313" key="3">
    <source>
        <dbReference type="Proteomes" id="UP001138686"/>
    </source>
</evidence>
<comment type="caution">
    <text evidence="2">The sequence shown here is derived from an EMBL/GenBank/DDBJ whole genome shotgun (WGS) entry which is preliminary data.</text>
</comment>
<dbReference type="Proteomes" id="UP001138686">
    <property type="component" value="Unassembled WGS sequence"/>
</dbReference>
<reference evidence="2" key="1">
    <citation type="submission" date="2021-07" db="EMBL/GenBank/DDBJ databases">
        <title>Aureisphaera sp. CAU 1614 isolated from sea sediment.</title>
        <authorList>
            <person name="Kim W."/>
        </authorList>
    </citation>
    <scope>NUCLEOTIDE SEQUENCE</scope>
    <source>
        <strain evidence="2">CAU 1614</strain>
    </source>
</reference>
<dbReference type="PROSITE" id="PS51257">
    <property type="entry name" value="PROKAR_LIPOPROTEIN"/>
    <property type="match status" value="1"/>
</dbReference>
<evidence type="ECO:0008006" key="4">
    <source>
        <dbReference type="Google" id="ProtNLM"/>
    </source>
</evidence>
<gene>
    <name evidence="2" type="ORF">KXJ69_01040</name>
</gene>
<keyword evidence="3" id="KW-1185">Reference proteome</keyword>
<dbReference type="AlphaFoldDB" id="A0A9X1FLA3"/>
<evidence type="ECO:0000313" key="2">
    <source>
        <dbReference type="EMBL" id="MBW2936670.1"/>
    </source>
</evidence>
<feature type="chain" id="PRO_5040749752" description="Lipoprotein" evidence="1">
    <location>
        <begin position="25"/>
        <end position="278"/>
    </location>
</feature>
<evidence type="ECO:0000256" key="1">
    <source>
        <dbReference type="SAM" id="SignalP"/>
    </source>
</evidence>
<keyword evidence="1" id="KW-0732">Signal</keyword>
<accession>A0A9X1FLA3</accession>